<gene>
    <name evidence="3" type="ORF">Salmuc_00001</name>
    <name evidence="2" type="ORF">Salmuc_04701</name>
</gene>
<dbReference type="AlphaFoldDB" id="S9R506"/>
<reference evidence="4" key="2">
    <citation type="journal article" date="2014" name="Stand. Genomic Sci.">
        <title>Genome sequence of the exopolysaccharide-producing Salipiger mucosus type strain (DSM 16094(T)), a moderately halophilic member of the Roseobacter clade.</title>
        <authorList>
            <person name="Riedel T."/>
            <person name="Spring S."/>
            <person name="Fiebig A."/>
            <person name="Petersen J."/>
            <person name="Kyrpides N.C."/>
            <person name="Goker M."/>
            <person name="Klenk H.P."/>
        </authorList>
    </citation>
    <scope>NUCLEOTIDE SEQUENCE [LARGE SCALE GENOMIC DNA]</scope>
    <source>
        <strain evidence="4">DSM 16094</strain>
    </source>
</reference>
<protein>
    <submittedName>
        <fullName evidence="3">Uncharacterized protein</fullName>
    </submittedName>
</protein>
<dbReference type="EMBL" id="APVH01000043">
    <property type="protein sequence ID" value="EPX76815.1"/>
    <property type="molecule type" value="Genomic_DNA"/>
</dbReference>
<feature type="region of interest" description="Disordered" evidence="1">
    <location>
        <begin position="29"/>
        <end position="51"/>
    </location>
</feature>
<dbReference type="STRING" id="1123237.Salmuc_00001"/>
<organism evidence="3 4">
    <name type="scientific">Salipiger mucosus DSM 16094</name>
    <dbReference type="NCBI Taxonomy" id="1123237"/>
    <lineage>
        <taxon>Bacteria</taxon>
        <taxon>Pseudomonadati</taxon>
        <taxon>Pseudomonadota</taxon>
        <taxon>Alphaproteobacteria</taxon>
        <taxon>Rhodobacterales</taxon>
        <taxon>Roseobacteraceae</taxon>
        <taxon>Salipiger</taxon>
    </lineage>
</organism>
<evidence type="ECO:0000313" key="3">
    <source>
        <dbReference type="EMBL" id="EPX87048.1"/>
    </source>
</evidence>
<keyword evidence="4" id="KW-1185">Reference proteome</keyword>
<name>S9R506_9RHOB</name>
<dbReference type="EMBL" id="APVH01000001">
    <property type="protein sequence ID" value="EPX87048.1"/>
    <property type="molecule type" value="Genomic_DNA"/>
</dbReference>
<evidence type="ECO:0000256" key="1">
    <source>
        <dbReference type="SAM" id="MobiDB-lite"/>
    </source>
</evidence>
<feature type="compositionally biased region" description="Polar residues" evidence="1">
    <location>
        <begin position="36"/>
        <end position="51"/>
    </location>
</feature>
<accession>S9R506</accession>
<dbReference type="Proteomes" id="UP000015347">
    <property type="component" value="Unassembled WGS sequence"/>
</dbReference>
<dbReference type="HOGENOM" id="CLU_3103627_0_0_5"/>
<evidence type="ECO:0000313" key="2">
    <source>
        <dbReference type="EMBL" id="EPX76815.1"/>
    </source>
</evidence>
<proteinExistence type="predicted"/>
<sequence>MIPGDVIFQRELVEQRWLRLLLGSHHRHSSRPLAELNQQDAPRSSASFSTK</sequence>
<reference evidence="3" key="1">
    <citation type="journal article" date="2013" name="Stand. Genomic Sci.">
        <title>Genome sequence of the exopolysaccharide-producing Salipiger mucosustype strain (A3T), a moderately halophilic member of the Roseobacterclade.</title>
        <authorList>
            <person name="Riedel T."/>
            <person name="Spring S."/>
            <person name="Fiebig A."/>
            <person name="Petersen J."/>
            <person name="Goeker M."/>
            <person name="Klenk H.-P."/>
        </authorList>
    </citation>
    <scope>NUCLEOTIDE SEQUENCE [LARGE SCALE GENOMIC DNA]</scope>
    <source>
        <strain evidence="3">DSM 16094</strain>
    </source>
</reference>
<evidence type="ECO:0000313" key="4">
    <source>
        <dbReference type="Proteomes" id="UP000015347"/>
    </source>
</evidence>
<comment type="caution">
    <text evidence="3">The sequence shown here is derived from an EMBL/GenBank/DDBJ whole genome shotgun (WGS) entry which is preliminary data.</text>
</comment>